<dbReference type="InterPro" id="IPR011990">
    <property type="entry name" value="TPR-like_helical_dom_sf"/>
</dbReference>
<gene>
    <name evidence="1" type="ORF">VXC91_14960</name>
</gene>
<evidence type="ECO:0000313" key="2">
    <source>
        <dbReference type="Proteomes" id="UP001333996"/>
    </source>
</evidence>
<dbReference type="Proteomes" id="UP001333996">
    <property type="component" value="Unassembled WGS sequence"/>
</dbReference>
<protein>
    <submittedName>
        <fullName evidence="1">Tat pathway signal protein</fullName>
    </submittedName>
</protein>
<proteinExistence type="predicted"/>
<organism evidence="1 2">
    <name type="scientific">Streptomyces chiangmaiensis</name>
    <dbReference type="NCBI Taxonomy" id="766497"/>
    <lineage>
        <taxon>Bacteria</taxon>
        <taxon>Bacillati</taxon>
        <taxon>Actinomycetota</taxon>
        <taxon>Actinomycetes</taxon>
        <taxon>Kitasatosporales</taxon>
        <taxon>Streptomycetaceae</taxon>
        <taxon>Streptomyces</taxon>
    </lineage>
</organism>
<evidence type="ECO:0000313" key="1">
    <source>
        <dbReference type="EMBL" id="MED7823251.1"/>
    </source>
</evidence>
<dbReference type="SUPFAM" id="SSF48452">
    <property type="entry name" value="TPR-like"/>
    <property type="match status" value="1"/>
</dbReference>
<comment type="caution">
    <text evidence="1">The sequence shown here is derived from an EMBL/GenBank/DDBJ whole genome shotgun (WGS) entry which is preliminary data.</text>
</comment>
<keyword evidence="2" id="KW-1185">Reference proteome</keyword>
<accession>A0ABU7FGK4</accession>
<dbReference type="EMBL" id="JAYWVC010000039">
    <property type="protein sequence ID" value="MED7823251.1"/>
    <property type="molecule type" value="Genomic_DNA"/>
</dbReference>
<dbReference type="Gene3D" id="1.25.40.10">
    <property type="entry name" value="Tetratricopeptide repeat domain"/>
    <property type="match status" value="1"/>
</dbReference>
<sequence length="462" mass="50053">MARMRNVALAALLREAGWSQPQAAAAVARVAAESGVRELEAISRSHIAMWVQGTQPSGQAPHILRETLSRRLGRRLTLADLGLEGEATGKTDSGSDWSVDTLTVLAELGSDDLDMHRRKLLATAAYSAAGLALPTASWWAAAPAAAAKRPAVSSRLVTQADIDDVRDLTTFYSARDQQRGGASGRSALAGHLRDEAVPLLGSRFRTEQLRRDTYSAVAEMTYLSGWMAFDASEHRTAQRYLTLAARIAAEAGDEPLGGHILRALAHQAVDLGHPRRALALADASMTRDRYGQASHREKALLAIVHARALAADGDRAGTLAAISRAERDLSRADNNDAPSRVSFFQEASLAHETACALRDMGQPLDAEIHFQRSVATRRRQQYARTHSVTLGYLGAVQVQQGRLDEACATWNQALDAMAGVQSGRARDVIVRMQSDLSPVRNRGGRHVAELDRRTRDMLRTIG</sequence>
<dbReference type="RefSeq" id="WP_329507736.1">
    <property type="nucleotide sequence ID" value="NZ_BAAAYZ010000205.1"/>
</dbReference>
<name>A0ABU7FGK4_9ACTN</name>
<reference evidence="1" key="1">
    <citation type="submission" date="2024-01" db="EMBL/GenBank/DDBJ databases">
        <title>First draft genome sequence data of TA4-1, the type strain of Gram-positive actinobacterium Streptomyces chiangmaiensis.</title>
        <authorList>
            <person name="Yasawong M."/>
            <person name="Nantapong N."/>
        </authorList>
    </citation>
    <scope>NUCLEOTIDE SEQUENCE</scope>
    <source>
        <strain evidence="1">TA4-1</strain>
    </source>
</reference>